<comment type="caution">
    <text evidence="3">The sequence shown here is derived from an EMBL/GenBank/DDBJ whole genome shotgun (WGS) entry which is preliminary data.</text>
</comment>
<feature type="compositionally biased region" description="Polar residues" evidence="1">
    <location>
        <begin position="1"/>
        <end position="11"/>
    </location>
</feature>
<dbReference type="Proteomes" id="UP000720508">
    <property type="component" value="Unassembled WGS sequence"/>
</dbReference>
<feature type="region of interest" description="Disordered" evidence="1">
    <location>
        <begin position="1"/>
        <end position="20"/>
    </location>
</feature>
<feature type="domain" description="IPT/TIG" evidence="2">
    <location>
        <begin position="3"/>
        <end position="79"/>
    </location>
</feature>
<dbReference type="Pfam" id="PF01833">
    <property type="entry name" value="TIG"/>
    <property type="match status" value="1"/>
</dbReference>
<evidence type="ECO:0000256" key="1">
    <source>
        <dbReference type="SAM" id="MobiDB-lite"/>
    </source>
</evidence>
<dbReference type="EMBL" id="JAHLEM010000211">
    <property type="protein sequence ID" value="MBU3866217.1"/>
    <property type="molecule type" value="Genomic_DNA"/>
</dbReference>
<gene>
    <name evidence="3" type="ORF">KN815_19745</name>
</gene>
<dbReference type="InterPro" id="IPR002909">
    <property type="entry name" value="IPT_dom"/>
</dbReference>
<keyword evidence="4" id="KW-1185">Reference proteome</keyword>
<organism evidence="3 4">
    <name type="scientific">Streptomyces niphimycinicus</name>
    <dbReference type="NCBI Taxonomy" id="2842201"/>
    <lineage>
        <taxon>Bacteria</taxon>
        <taxon>Bacillati</taxon>
        <taxon>Actinomycetota</taxon>
        <taxon>Actinomycetes</taxon>
        <taxon>Kitasatosporales</taxon>
        <taxon>Streptomycetaceae</taxon>
        <taxon>Streptomyces</taxon>
    </lineage>
</organism>
<reference evidence="3 4" key="1">
    <citation type="submission" date="2021-06" db="EMBL/GenBank/DDBJ databases">
        <authorList>
            <person name="Pan X."/>
        </authorList>
    </citation>
    <scope>NUCLEOTIDE SEQUENCE [LARGE SCALE GENOMIC DNA]</scope>
    <source>
        <strain evidence="3 4">4503</strain>
    </source>
</reference>
<name>A0ABS6CH14_9ACTN</name>
<accession>A0ABS6CH14</accession>
<proteinExistence type="predicted"/>
<sequence>MATITTLSATQGKPGDSITINGSGMSTTARVNFGSTPVTPTTVTATTVIFTVPNSAPCSGQVSVSVTSTSGITSNSLAFFRTAIPTTTGTSVTCVPAATGGSVTLFGSGFAAGGTITVGSVGTVALAAGGNDSQTTFTAPANATQATCIVPQTITVTTAGGTSTSGTTLVEYTNPPVLAAATATPATGPDGTTVTVSGGSCLDGITSATFTDSGATVFTPIVSPIDGTSFTFDVPATAATGAATLTVTTCGGTSGTLAFTVT</sequence>
<protein>
    <submittedName>
        <fullName evidence="3">IPT/TIG domain-containing protein</fullName>
    </submittedName>
</protein>
<evidence type="ECO:0000313" key="4">
    <source>
        <dbReference type="Proteomes" id="UP000720508"/>
    </source>
</evidence>
<evidence type="ECO:0000313" key="3">
    <source>
        <dbReference type="EMBL" id="MBU3866217.1"/>
    </source>
</evidence>
<evidence type="ECO:0000259" key="2">
    <source>
        <dbReference type="Pfam" id="PF01833"/>
    </source>
</evidence>